<evidence type="ECO:0000256" key="5">
    <source>
        <dbReference type="ARBA" id="ARBA00023065"/>
    </source>
</evidence>
<name>A0A0P4WFA7_SCYOL</name>
<accession>A0A0P4WFA7</accession>
<keyword evidence="2" id="KW-0716">Sensory transduction</keyword>
<dbReference type="InterPro" id="IPR036770">
    <property type="entry name" value="Ankyrin_rpt-contain_sf"/>
</dbReference>
<dbReference type="Pfam" id="PF00023">
    <property type="entry name" value="Ank"/>
    <property type="match status" value="1"/>
</dbReference>
<dbReference type="SUPFAM" id="SSF48403">
    <property type="entry name" value="Ankyrin repeat"/>
    <property type="match status" value="1"/>
</dbReference>
<evidence type="ECO:0000256" key="8">
    <source>
        <dbReference type="PROSITE-ProRule" id="PRU00023"/>
    </source>
</evidence>
<evidence type="ECO:0000256" key="3">
    <source>
        <dbReference type="ARBA" id="ARBA00022737"/>
    </source>
</evidence>
<protein>
    <recommendedName>
        <fullName evidence="11">Ion transport domain-containing protein</fullName>
    </recommendedName>
</protein>
<evidence type="ECO:0000256" key="2">
    <source>
        <dbReference type="ARBA" id="ARBA00022606"/>
    </source>
</evidence>
<reference evidence="10" key="1">
    <citation type="submission" date="2015-09" db="EMBL/GenBank/DDBJ databases">
        <title>Scylla olivacea transcriptome.</title>
        <authorList>
            <person name="Ikhwanuddin M."/>
        </authorList>
    </citation>
    <scope>NUCLEOTIDE SEQUENCE</scope>
</reference>
<dbReference type="PROSITE" id="PS50088">
    <property type="entry name" value="ANK_REPEAT"/>
    <property type="match status" value="2"/>
</dbReference>
<keyword evidence="3" id="KW-0677">Repeat</keyword>
<dbReference type="GO" id="GO:0022857">
    <property type="term" value="F:transmembrane transporter activity"/>
    <property type="evidence" value="ECO:0007669"/>
    <property type="project" value="TreeGrafter"/>
</dbReference>
<feature type="repeat" description="ANK" evidence="8">
    <location>
        <begin position="432"/>
        <end position="464"/>
    </location>
</feature>
<keyword evidence="1" id="KW-0813">Transport</keyword>
<dbReference type="GO" id="GO:1902495">
    <property type="term" value="C:transmembrane transporter complex"/>
    <property type="evidence" value="ECO:0007669"/>
    <property type="project" value="TreeGrafter"/>
</dbReference>
<dbReference type="InterPro" id="IPR002110">
    <property type="entry name" value="Ankyrin_rpt"/>
</dbReference>
<dbReference type="Pfam" id="PF13637">
    <property type="entry name" value="Ank_4"/>
    <property type="match status" value="1"/>
</dbReference>
<feature type="transmembrane region" description="Helical" evidence="9">
    <location>
        <begin position="567"/>
        <end position="593"/>
    </location>
</feature>
<dbReference type="PROSITE" id="PS50297">
    <property type="entry name" value="ANK_REP_REGION"/>
    <property type="match status" value="2"/>
</dbReference>
<evidence type="ECO:0000256" key="6">
    <source>
        <dbReference type="ARBA" id="ARBA00023180"/>
    </source>
</evidence>
<dbReference type="SMART" id="SM00248">
    <property type="entry name" value="ANK"/>
    <property type="match status" value="5"/>
</dbReference>
<keyword evidence="6" id="KW-0325">Glycoprotein</keyword>
<dbReference type="PANTHER" id="PTHR47143">
    <property type="entry name" value="TRANSIENT RECEPTOR POTENTIAL CATION CHANNEL PROTEIN PAINLESS"/>
    <property type="match status" value="1"/>
</dbReference>
<dbReference type="InterPro" id="IPR052076">
    <property type="entry name" value="TRP_cation_channel"/>
</dbReference>
<keyword evidence="4 8" id="KW-0040">ANK repeat</keyword>
<keyword evidence="9" id="KW-0472">Membrane</keyword>
<feature type="transmembrane region" description="Helical" evidence="9">
    <location>
        <begin position="660"/>
        <end position="679"/>
    </location>
</feature>
<evidence type="ECO:0000256" key="9">
    <source>
        <dbReference type="SAM" id="Phobius"/>
    </source>
</evidence>
<dbReference type="EMBL" id="GDRN01093813">
    <property type="protein sequence ID" value="JAI59817.1"/>
    <property type="molecule type" value="Transcribed_RNA"/>
</dbReference>
<evidence type="ECO:0000256" key="1">
    <source>
        <dbReference type="ARBA" id="ARBA00022448"/>
    </source>
</evidence>
<keyword evidence="9" id="KW-0812">Transmembrane</keyword>
<proteinExistence type="predicted"/>
<dbReference type="PANTHER" id="PTHR47143:SF1">
    <property type="entry name" value="ION_TRANS DOMAIN-CONTAINING PROTEIN"/>
    <property type="match status" value="1"/>
</dbReference>
<evidence type="ECO:0008006" key="11">
    <source>
        <dbReference type="Google" id="ProtNLM"/>
    </source>
</evidence>
<dbReference type="GO" id="GO:0034220">
    <property type="term" value="P:monoatomic ion transmembrane transport"/>
    <property type="evidence" value="ECO:0007669"/>
    <property type="project" value="UniProtKB-KW"/>
</dbReference>
<feature type="transmembrane region" description="Helical" evidence="9">
    <location>
        <begin position="622"/>
        <end position="640"/>
    </location>
</feature>
<feature type="repeat" description="ANK" evidence="8">
    <location>
        <begin position="78"/>
        <end position="110"/>
    </location>
</feature>
<dbReference type="AlphaFoldDB" id="A0A0P4WFA7"/>
<evidence type="ECO:0000256" key="4">
    <source>
        <dbReference type="ARBA" id="ARBA00023043"/>
    </source>
</evidence>
<keyword evidence="7" id="KW-0407">Ion channel</keyword>
<keyword evidence="9" id="KW-1133">Transmembrane helix</keyword>
<keyword evidence="5" id="KW-0406">Ion transport</keyword>
<evidence type="ECO:0000256" key="7">
    <source>
        <dbReference type="ARBA" id="ARBA00023303"/>
    </source>
</evidence>
<sequence>MGSDSDNPELVRKALKQNDKDQLMKLGDLTIIDVLEKNDSISLHLPVELGAERCLDHLLGVVKNQQNSQRYLEMPNNDGETPLLTAVKYAQPTALEKLLLAGANINARDDNGKGVLHHLVLKFFEDPMQTEKQQQETEEQQSLTEVVVVPSQKEKQQQQQAEEQQPLLEMVVDPPQTENQQQQSGKQQPLVKMVELLFSHLHVENLDVEPHAGILDETPLVLATRRLQNGNEPPDLLKLLKKLMEKGASLPKNDFNDALRQKLGNPPTRSPSRSKAAQVVDVIFMDRSGEELKQVLEGEENNGDTGSREVSNPVKQRIGRKSLLFYAVDKKNSSAVKVLMEFGADPWEKEICWDELPLHRAAAKGHVDIFTTLLKEMKALKDPVNLERYTNSLVLKLLDKNNDRKAEGVDHMKCFHLLLQKDVKLDVNQMCFGKTPLRLAAEFNNEEVMLELLRAGAFLGTRQESEKDGCTLWDIMPQGILPRAMDRLITQEGRDEATEDVFNKDCTLRLDYRFLIPPQQGGDSNQGEPVNEVETLMEICQSRKHRDAITHPLVKTLMQAKWNKVKLLHYINVAFCFIFVVLLSVFVCCLGHLEEMEEGLSMVILRNNYYANLKASTESTRTIVNVMKLLLGLGCLMMFVREGFQIKSLGKRYLKNIDNVLDLLIPLMVLLLIFTPVNFTRHFAAWVIIFAW</sequence>
<dbReference type="Gene3D" id="1.25.40.20">
    <property type="entry name" value="Ankyrin repeat-containing domain"/>
    <property type="match status" value="2"/>
</dbReference>
<evidence type="ECO:0000313" key="10">
    <source>
        <dbReference type="EMBL" id="JAI59817.1"/>
    </source>
</evidence>
<organism evidence="10">
    <name type="scientific">Scylla olivacea</name>
    <name type="common">Orange mud crab</name>
    <name type="synonym">Cancer olivacea</name>
    <dbReference type="NCBI Taxonomy" id="85551"/>
    <lineage>
        <taxon>Eukaryota</taxon>
        <taxon>Metazoa</taxon>
        <taxon>Ecdysozoa</taxon>
        <taxon>Arthropoda</taxon>
        <taxon>Crustacea</taxon>
        <taxon>Multicrustacea</taxon>
        <taxon>Malacostraca</taxon>
        <taxon>Eumalacostraca</taxon>
        <taxon>Eucarida</taxon>
        <taxon>Decapoda</taxon>
        <taxon>Pleocyemata</taxon>
        <taxon>Brachyura</taxon>
        <taxon>Eubrachyura</taxon>
        <taxon>Portunoidea</taxon>
        <taxon>Portunidae</taxon>
        <taxon>Portuninae</taxon>
        <taxon>Scylla</taxon>
    </lineage>
</organism>